<evidence type="ECO:0000256" key="1">
    <source>
        <dbReference type="ARBA" id="ARBA00004418"/>
    </source>
</evidence>
<dbReference type="EMBL" id="JACXWY010000020">
    <property type="protein sequence ID" value="MBD3848633.1"/>
    <property type="molecule type" value="Genomic_DNA"/>
</dbReference>
<evidence type="ECO:0000256" key="5">
    <source>
        <dbReference type="ARBA" id="ARBA00022764"/>
    </source>
</evidence>
<name>A0A927ECZ4_9HYPH</name>
<dbReference type="Proteomes" id="UP000619295">
    <property type="component" value="Unassembled WGS sequence"/>
</dbReference>
<dbReference type="AlphaFoldDB" id="A0A927ECZ4"/>
<dbReference type="PANTHER" id="PTHR30006">
    <property type="entry name" value="THIAMINE-BINDING PERIPLASMIC PROTEIN-RELATED"/>
    <property type="match status" value="1"/>
</dbReference>
<comment type="similarity">
    <text evidence="2">Belongs to the bacterial solute-binding protein 1 family.</text>
</comment>
<comment type="subcellular location">
    <subcellularLocation>
        <location evidence="1">Periplasm</location>
    </subcellularLocation>
</comment>
<keyword evidence="3" id="KW-0813">Transport</keyword>
<dbReference type="InterPro" id="IPR006059">
    <property type="entry name" value="SBP"/>
</dbReference>
<evidence type="ECO:0000313" key="7">
    <source>
        <dbReference type="Proteomes" id="UP000619295"/>
    </source>
</evidence>
<dbReference type="GO" id="GO:0030976">
    <property type="term" value="F:thiamine pyrophosphate binding"/>
    <property type="evidence" value="ECO:0007669"/>
    <property type="project" value="TreeGrafter"/>
</dbReference>
<evidence type="ECO:0000313" key="6">
    <source>
        <dbReference type="EMBL" id="MBD3848633.1"/>
    </source>
</evidence>
<dbReference type="GO" id="GO:0030288">
    <property type="term" value="C:outer membrane-bounded periplasmic space"/>
    <property type="evidence" value="ECO:0007669"/>
    <property type="project" value="TreeGrafter"/>
</dbReference>
<protein>
    <submittedName>
        <fullName evidence="6">ABC transporter substrate-binding protein</fullName>
    </submittedName>
</protein>
<dbReference type="PANTHER" id="PTHR30006:SF3">
    <property type="entry name" value="THIAMINE-BINDING PERIPLASMIC PROTEIN"/>
    <property type="match status" value="1"/>
</dbReference>
<sequence>MPDHSFVRNGISRRGLLGGGAGLIAAPFIIRPASAAERITVADPGGVYVTGFTPAFYAPFRKTGAELVNVSRDSEPTSQVKAQVDAKSYVWDVVSITLSSRKLLSDAGLLEPLQFSGADYDELLPLAKQPDWLGTNVYGSVLGYRTDNMKARPSNWADFYDVARFPGRRALPKSPIHTLEGALLADGVDPKKLYPLDVDRAFKKLDTIKPHIAVWWTSFTQTTQLLQSGEVDFLPSSNARIQAAIDNGAPVEIIWDGGLYGMEGWAIPKGCPRAELAKKFIASCANGERQALYTKALAYGPTNQTAFKFIDPARAKQLPTEPANFTKLIPSNDEWWGANKDKMFERFNAWLLRS</sequence>
<organism evidence="6 7">
    <name type="scientific">Bosea spartocytisi</name>
    <dbReference type="NCBI Taxonomy" id="2773451"/>
    <lineage>
        <taxon>Bacteria</taxon>
        <taxon>Pseudomonadati</taxon>
        <taxon>Pseudomonadota</taxon>
        <taxon>Alphaproteobacteria</taxon>
        <taxon>Hyphomicrobiales</taxon>
        <taxon>Boseaceae</taxon>
        <taxon>Bosea</taxon>
    </lineage>
</organism>
<reference evidence="6" key="1">
    <citation type="submission" date="2020-09" db="EMBL/GenBank/DDBJ databases">
        <title>Bosea spartocytisi sp. nov. a root nodule endophyte of Spartocytisus supranubius in the high mountain ecosystem fo the Teide National Park (Canary Islands, Spain).</title>
        <authorList>
            <person name="Pulido-Suarez L."/>
            <person name="Peix A."/>
            <person name="Igual J.M."/>
            <person name="Socas-Perez N."/>
            <person name="Velazquez E."/>
            <person name="Flores-Felix J.D."/>
            <person name="Leon-Barrios M."/>
        </authorList>
    </citation>
    <scope>NUCLEOTIDE SEQUENCE</scope>
    <source>
        <strain evidence="6">SSUT16</strain>
    </source>
</reference>
<dbReference type="RefSeq" id="WP_191125623.1">
    <property type="nucleotide sequence ID" value="NZ_JACXWY010000020.1"/>
</dbReference>
<keyword evidence="4" id="KW-0732">Signal</keyword>
<evidence type="ECO:0000256" key="3">
    <source>
        <dbReference type="ARBA" id="ARBA00022448"/>
    </source>
</evidence>
<dbReference type="CDD" id="cd13589">
    <property type="entry name" value="PBP2_polyamine_RpCGA009"/>
    <property type="match status" value="1"/>
</dbReference>
<evidence type="ECO:0000256" key="4">
    <source>
        <dbReference type="ARBA" id="ARBA00022729"/>
    </source>
</evidence>
<dbReference type="Gene3D" id="3.40.190.10">
    <property type="entry name" value="Periplasmic binding protein-like II"/>
    <property type="match status" value="2"/>
</dbReference>
<gene>
    <name evidence="6" type="ORF">IED13_23300</name>
</gene>
<dbReference type="InterPro" id="IPR006311">
    <property type="entry name" value="TAT_signal"/>
</dbReference>
<dbReference type="SUPFAM" id="SSF53850">
    <property type="entry name" value="Periplasmic binding protein-like II"/>
    <property type="match status" value="1"/>
</dbReference>
<dbReference type="Pfam" id="PF13416">
    <property type="entry name" value="SBP_bac_8"/>
    <property type="match status" value="1"/>
</dbReference>
<dbReference type="GO" id="GO:0015888">
    <property type="term" value="P:thiamine transport"/>
    <property type="evidence" value="ECO:0007669"/>
    <property type="project" value="TreeGrafter"/>
</dbReference>
<dbReference type="PROSITE" id="PS51318">
    <property type="entry name" value="TAT"/>
    <property type="match status" value="1"/>
</dbReference>
<proteinExistence type="inferred from homology"/>
<accession>A0A927ECZ4</accession>
<dbReference type="GO" id="GO:0030975">
    <property type="term" value="F:thiamine binding"/>
    <property type="evidence" value="ECO:0007669"/>
    <property type="project" value="TreeGrafter"/>
</dbReference>
<evidence type="ECO:0000256" key="2">
    <source>
        <dbReference type="ARBA" id="ARBA00008520"/>
    </source>
</evidence>
<comment type="caution">
    <text evidence="6">The sequence shown here is derived from an EMBL/GenBank/DDBJ whole genome shotgun (WGS) entry which is preliminary data.</text>
</comment>
<keyword evidence="5" id="KW-0574">Periplasm</keyword>
<keyword evidence="7" id="KW-1185">Reference proteome</keyword>